<sequence>MRTGTPAADTHFVVTDEGAMLLNLATGKFFGLNPTAAAIWTGLAEGTEPAAIAAGLAPSFNVSEERLFADVRRLVETLRGHGLLTDAGDRT</sequence>
<evidence type="ECO:0000313" key="1">
    <source>
        <dbReference type="EMBL" id="NYE48847.1"/>
    </source>
</evidence>
<dbReference type="InterPro" id="IPR008792">
    <property type="entry name" value="PQQD"/>
</dbReference>
<evidence type="ECO:0000313" key="2">
    <source>
        <dbReference type="Proteomes" id="UP000589036"/>
    </source>
</evidence>
<dbReference type="InterPro" id="IPR041881">
    <property type="entry name" value="PqqD_sf"/>
</dbReference>
<organism evidence="1 2">
    <name type="scientific">Spinactinospora alkalitolerans</name>
    <dbReference type="NCBI Taxonomy" id="687207"/>
    <lineage>
        <taxon>Bacteria</taxon>
        <taxon>Bacillati</taxon>
        <taxon>Actinomycetota</taxon>
        <taxon>Actinomycetes</taxon>
        <taxon>Streptosporangiales</taxon>
        <taxon>Nocardiopsidaceae</taxon>
        <taxon>Spinactinospora</taxon>
    </lineage>
</organism>
<protein>
    <recommendedName>
        <fullName evidence="3">PqqD family protein</fullName>
    </recommendedName>
</protein>
<dbReference type="AlphaFoldDB" id="A0A852TZX7"/>
<dbReference type="Pfam" id="PF05402">
    <property type="entry name" value="PqqD"/>
    <property type="match status" value="1"/>
</dbReference>
<dbReference type="Gene3D" id="1.10.10.1150">
    <property type="entry name" value="Coenzyme PQQ synthesis protein D (PqqD)"/>
    <property type="match status" value="1"/>
</dbReference>
<dbReference type="RefSeq" id="WP_179644606.1">
    <property type="nucleotide sequence ID" value="NZ_BAAAYY010000010.1"/>
</dbReference>
<gene>
    <name evidence="1" type="ORF">HDA32_003967</name>
</gene>
<dbReference type="EMBL" id="JACCCC010000001">
    <property type="protein sequence ID" value="NYE48847.1"/>
    <property type="molecule type" value="Genomic_DNA"/>
</dbReference>
<proteinExistence type="predicted"/>
<accession>A0A852TZX7</accession>
<comment type="caution">
    <text evidence="1">The sequence shown here is derived from an EMBL/GenBank/DDBJ whole genome shotgun (WGS) entry which is preliminary data.</text>
</comment>
<evidence type="ECO:0008006" key="3">
    <source>
        <dbReference type="Google" id="ProtNLM"/>
    </source>
</evidence>
<dbReference type="Proteomes" id="UP000589036">
    <property type="component" value="Unassembled WGS sequence"/>
</dbReference>
<name>A0A852TZX7_9ACTN</name>
<reference evidence="1 2" key="1">
    <citation type="submission" date="2020-07" db="EMBL/GenBank/DDBJ databases">
        <title>Sequencing the genomes of 1000 actinobacteria strains.</title>
        <authorList>
            <person name="Klenk H.-P."/>
        </authorList>
    </citation>
    <scope>NUCLEOTIDE SEQUENCE [LARGE SCALE GENOMIC DNA]</scope>
    <source>
        <strain evidence="1 2">CXB654</strain>
    </source>
</reference>
<keyword evidence="2" id="KW-1185">Reference proteome</keyword>